<dbReference type="InterPro" id="IPR007278">
    <property type="entry name" value="DUF397"/>
</dbReference>
<feature type="domain" description="DUF397" evidence="1">
    <location>
        <begin position="5"/>
        <end position="56"/>
    </location>
</feature>
<dbReference type="RefSeq" id="WP_270686467.1">
    <property type="nucleotide sequence ID" value="NZ_JAQFWQ010000040.1"/>
</dbReference>
<dbReference type="Proteomes" id="UP001527866">
    <property type="component" value="Unassembled WGS sequence"/>
</dbReference>
<dbReference type="PROSITE" id="PS51257">
    <property type="entry name" value="PROKAR_LIPOPROTEIN"/>
    <property type="match status" value="1"/>
</dbReference>
<dbReference type="EMBL" id="JAQFWQ010000040">
    <property type="protein sequence ID" value="MDA2812017.1"/>
    <property type="molecule type" value="Genomic_DNA"/>
</dbReference>
<name>A0ABT4U503_9ACTN</name>
<accession>A0ABT4U503</accession>
<evidence type="ECO:0000259" key="1">
    <source>
        <dbReference type="Pfam" id="PF04149"/>
    </source>
</evidence>
<organism evidence="2 3">
    <name type="scientific">Nocardiopsis endophytica</name>
    <dbReference type="NCBI Taxonomy" id="3018445"/>
    <lineage>
        <taxon>Bacteria</taxon>
        <taxon>Bacillati</taxon>
        <taxon>Actinomycetota</taxon>
        <taxon>Actinomycetes</taxon>
        <taxon>Streptosporangiales</taxon>
        <taxon>Nocardiopsidaceae</taxon>
        <taxon>Nocardiopsis</taxon>
    </lineage>
</organism>
<proteinExistence type="predicted"/>
<dbReference type="Pfam" id="PF04149">
    <property type="entry name" value="DUF397"/>
    <property type="match status" value="1"/>
</dbReference>
<evidence type="ECO:0000313" key="2">
    <source>
        <dbReference type="EMBL" id="MDA2812017.1"/>
    </source>
</evidence>
<keyword evidence="3" id="KW-1185">Reference proteome</keyword>
<protein>
    <submittedName>
        <fullName evidence="2">DUF397 domain-containing protein</fullName>
    </submittedName>
</protein>
<sequence>MSEKRWHKSSYSGGSTGSCVEVAEGVATAVRDTRNREKGHLEFPAAEWAAFVVGARSDEL</sequence>
<gene>
    <name evidence="2" type="ORF">O4J56_15345</name>
</gene>
<reference evidence="2 3" key="1">
    <citation type="submission" date="2023-01" db="EMBL/GenBank/DDBJ databases">
        <title>Draft genome sequence of Nocardiopsis sp. RSe5-2 isolated from halophytes.</title>
        <authorList>
            <person name="Duangmal K."/>
            <person name="Chantavorakit T."/>
        </authorList>
    </citation>
    <scope>NUCLEOTIDE SEQUENCE [LARGE SCALE GENOMIC DNA]</scope>
    <source>
        <strain evidence="2 3">RSe5-2</strain>
    </source>
</reference>
<evidence type="ECO:0000313" key="3">
    <source>
        <dbReference type="Proteomes" id="UP001527866"/>
    </source>
</evidence>
<comment type="caution">
    <text evidence="2">The sequence shown here is derived from an EMBL/GenBank/DDBJ whole genome shotgun (WGS) entry which is preliminary data.</text>
</comment>